<keyword evidence="6" id="KW-0808">Transferase</keyword>
<protein>
    <recommendedName>
        <fullName evidence="4">Threonylcarbamoyl-AMP synthase</fullName>
        <ecNumber evidence="3">2.7.7.87</ecNumber>
    </recommendedName>
</protein>
<evidence type="ECO:0000259" key="8">
    <source>
        <dbReference type="PROSITE" id="PS51163"/>
    </source>
</evidence>
<dbReference type="WBParaSite" id="TREG1_128320.1">
    <property type="protein sequence ID" value="TREG1_128320.1"/>
    <property type="gene ID" value="TREG1_128320"/>
</dbReference>
<comment type="similarity">
    <text evidence="2">Belongs to the SUA5 family.</text>
</comment>
<organism evidence="9 10">
    <name type="scientific">Trichobilharzia regenti</name>
    <name type="common">Nasal bird schistosome</name>
    <dbReference type="NCBI Taxonomy" id="157069"/>
    <lineage>
        <taxon>Eukaryota</taxon>
        <taxon>Metazoa</taxon>
        <taxon>Spiralia</taxon>
        <taxon>Lophotrochozoa</taxon>
        <taxon>Platyhelminthes</taxon>
        <taxon>Trematoda</taxon>
        <taxon>Digenea</taxon>
        <taxon>Strigeidida</taxon>
        <taxon>Schistosomatoidea</taxon>
        <taxon>Schistosomatidae</taxon>
        <taxon>Trichobilharzia</taxon>
    </lineage>
</organism>
<dbReference type="GO" id="GO:0000049">
    <property type="term" value="F:tRNA binding"/>
    <property type="evidence" value="ECO:0007669"/>
    <property type="project" value="TreeGrafter"/>
</dbReference>
<evidence type="ECO:0000256" key="4">
    <source>
        <dbReference type="ARBA" id="ARBA00015492"/>
    </source>
</evidence>
<feature type="domain" description="YrdC-like" evidence="8">
    <location>
        <begin position="30"/>
        <end position="269"/>
    </location>
</feature>
<dbReference type="GO" id="GO:0006450">
    <property type="term" value="P:regulation of translational fidelity"/>
    <property type="evidence" value="ECO:0007669"/>
    <property type="project" value="TreeGrafter"/>
</dbReference>
<evidence type="ECO:0000313" key="9">
    <source>
        <dbReference type="Proteomes" id="UP000050795"/>
    </source>
</evidence>
<dbReference type="PANTHER" id="PTHR17490">
    <property type="entry name" value="SUA5"/>
    <property type="match status" value="1"/>
</dbReference>
<dbReference type="SUPFAM" id="SSF55821">
    <property type="entry name" value="YrdC/RibB"/>
    <property type="match status" value="1"/>
</dbReference>
<dbReference type="Pfam" id="PF01300">
    <property type="entry name" value="Sua5_yciO_yrdC"/>
    <property type="match status" value="1"/>
</dbReference>
<dbReference type="PROSITE" id="PS51163">
    <property type="entry name" value="YRDC"/>
    <property type="match status" value="1"/>
</dbReference>
<evidence type="ECO:0000256" key="1">
    <source>
        <dbReference type="ARBA" id="ARBA00004496"/>
    </source>
</evidence>
<evidence type="ECO:0000313" key="10">
    <source>
        <dbReference type="WBParaSite" id="TREG1_128320.1"/>
    </source>
</evidence>
<dbReference type="PANTHER" id="PTHR17490:SF10">
    <property type="entry name" value="THREONYLCARBAMOYL-AMP SYNTHASE"/>
    <property type="match status" value="1"/>
</dbReference>
<name>A0AA85IY81_TRIRE</name>
<reference evidence="9" key="1">
    <citation type="submission" date="2022-06" db="EMBL/GenBank/DDBJ databases">
        <authorList>
            <person name="Berger JAMES D."/>
            <person name="Berger JAMES D."/>
        </authorList>
    </citation>
    <scope>NUCLEOTIDE SEQUENCE [LARGE SCALE GENOMIC DNA]</scope>
</reference>
<evidence type="ECO:0000256" key="7">
    <source>
        <dbReference type="ARBA" id="ARBA00048366"/>
    </source>
</evidence>
<dbReference type="InterPro" id="IPR050156">
    <property type="entry name" value="TC-AMP_synthase_SUA5"/>
</dbReference>
<comment type="catalytic activity">
    <reaction evidence="7">
        <text>L-threonine + hydrogencarbonate + ATP = L-threonylcarbamoyladenylate + diphosphate + H2O</text>
        <dbReference type="Rhea" id="RHEA:36407"/>
        <dbReference type="ChEBI" id="CHEBI:15377"/>
        <dbReference type="ChEBI" id="CHEBI:17544"/>
        <dbReference type="ChEBI" id="CHEBI:30616"/>
        <dbReference type="ChEBI" id="CHEBI:33019"/>
        <dbReference type="ChEBI" id="CHEBI:57926"/>
        <dbReference type="ChEBI" id="CHEBI:73682"/>
        <dbReference type="EC" id="2.7.7.87"/>
    </reaction>
</comment>
<keyword evidence="9" id="KW-1185">Reference proteome</keyword>
<dbReference type="GO" id="GO:0003725">
    <property type="term" value="F:double-stranded RNA binding"/>
    <property type="evidence" value="ECO:0007669"/>
    <property type="project" value="InterPro"/>
</dbReference>
<dbReference type="Proteomes" id="UP000050795">
    <property type="component" value="Unassembled WGS sequence"/>
</dbReference>
<dbReference type="Gene3D" id="3.90.870.10">
    <property type="entry name" value="DHBP synthase"/>
    <property type="match status" value="2"/>
</dbReference>
<accession>A0AA85IY81</accession>
<keyword evidence="5" id="KW-0963">Cytoplasm</keyword>
<dbReference type="InterPro" id="IPR017945">
    <property type="entry name" value="DHBP_synth_RibB-like_a/b_dom"/>
</dbReference>
<sequence length="288" mass="31249">MHCLKLKHLLSSHINSFIMNNKIITVKDASLNLSSIVQLLNQGGVIALPTDTIYGLACSVYNTEAIERICRIKGRCETKPMAICLDQVSNISHWCDTKNIPCGLLSNLLPGPVTVLLPRYGGSGGGNVNSNNNKCQQQDPLNPRLNPTEKRVGVRIPDSGFIRKLISALHEERKQLDSVISDNGHDDDDVGHGGSGGHPLVLTSANLSGQTSALQIEEFSELWPSIDLIINGGPIQTSLNSECNRAGSTIVDLCQCDQLLYSIIRDGSALDSTVDILEGRYHLKRTNS</sequence>
<evidence type="ECO:0000256" key="5">
    <source>
        <dbReference type="ARBA" id="ARBA00022490"/>
    </source>
</evidence>
<evidence type="ECO:0000256" key="3">
    <source>
        <dbReference type="ARBA" id="ARBA00012584"/>
    </source>
</evidence>
<dbReference type="GO" id="GO:0005737">
    <property type="term" value="C:cytoplasm"/>
    <property type="evidence" value="ECO:0007669"/>
    <property type="project" value="UniProtKB-SubCell"/>
</dbReference>
<dbReference type="GO" id="GO:0061710">
    <property type="term" value="F:L-threonylcarbamoyladenylate synthase"/>
    <property type="evidence" value="ECO:0007669"/>
    <property type="project" value="UniProtKB-EC"/>
</dbReference>
<comment type="subcellular location">
    <subcellularLocation>
        <location evidence="1">Cytoplasm</location>
    </subcellularLocation>
</comment>
<dbReference type="EC" id="2.7.7.87" evidence="3"/>
<dbReference type="AlphaFoldDB" id="A0AA85IY81"/>
<dbReference type="InterPro" id="IPR006070">
    <property type="entry name" value="Sua5-like_dom"/>
</dbReference>
<evidence type="ECO:0000256" key="2">
    <source>
        <dbReference type="ARBA" id="ARBA00007663"/>
    </source>
</evidence>
<evidence type="ECO:0000256" key="6">
    <source>
        <dbReference type="ARBA" id="ARBA00022679"/>
    </source>
</evidence>
<reference evidence="10" key="2">
    <citation type="submission" date="2023-11" db="UniProtKB">
        <authorList>
            <consortium name="WormBaseParasite"/>
        </authorList>
    </citation>
    <scope>IDENTIFICATION</scope>
</reference>
<proteinExistence type="inferred from homology"/>